<feature type="repeat" description="RPEL" evidence="4">
    <location>
        <begin position="90"/>
        <end position="115"/>
    </location>
</feature>
<evidence type="ECO:0000256" key="4">
    <source>
        <dbReference type="PROSITE-ProRule" id="PRU00401"/>
    </source>
</evidence>
<organism evidence="7">
    <name type="scientific">Tetraodon nigroviridis</name>
    <name type="common">Spotted green pufferfish</name>
    <name type="synonym">Chelonodon nigroviridis</name>
    <dbReference type="NCBI Taxonomy" id="99883"/>
    <lineage>
        <taxon>Eukaryota</taxon>
        <taxon>Metazoa</taxon>
        <taxon>Chordata</taxon>
        <taxon>Craniata</taxon>
        <taxon>Vertebrata</taxon>
        <taxon>Euteleostomi</taxon>
        <taxon>Actinopterygii</taxon>
        <taxon>Neopterygii</taxon>
        <taxon>Teleostei</taxon>
        <taxon>Neoteleostei</taxon>
        <taxon>Acanthomorphata</taxon>
        <taxon>Eupercaria</taxon>
        <taxon>Tetraodontiformes</taxon>
        <taxon>Tetradontoidea</taxon>
        <taxon>Tetraodontidae</taxon>
        <taxon>Tetraodon</taxon>
    </lineage>
</organism>
<dbReference type="PANTHER" id="PTHR22793">
    <property type="entry name" value="MYOCARDIN-RELATED TRANSCRIPTION FACTOR-RELATED"/>
    <property type="match status" value="1"/>
</dbReference>
<feature type="compositionally biased region" description="Low complexity" evidence="6">
    <location>
        <begin position="146"/>
        <end position="165"/>
    </location>
</feature>
<feature type="compositionally biased region" description="Polar residues" evidence="6">
    <location>
        <begin position="174"/>
        <end position="212"/>
    </location>
</feature>
<comment type="similarity">
    <text evidence="5">Belongs to the phosphatase and actin regulator family.</text>
</comment>
<feature type="region of interest" description="Disordered" evidence="6">
    <location>
        <begin position="378"/>
        <end position="497"/>
    </location>
</feature>
<dbReference type="GO" id="GO:0003779">
    <property type="term" value="F:actin binding"/>
    <property type="evidence" value="ECO:0007669"/>
    <property type="project" value="UniProtKB-KW"/>
</dbReference>
<dbReference type="GO" id="GO:0005634">
    <property type="term" value="C:nucleus"/>
    <property type="evidence" value="ECO:0007669"/>
    <property type="project" value="UniProtKB-SubCell"/>
</dbReference>
<feature type="compositionally biased region" description="Basic and acidic residues" evidence="6">
    <location>
        <begin position="388"/>
        <end position="400"/>
    </location>
</feature>
<dbReference type="InterPro" id="IPR043451">
    <property type="entry name" value="Myocardin-like"/>
</dbReference>
<evidence type="ECO:0000256" key="6">
    <source>
        <dbReference type="SAM" id="MobiDB-lite"/>
    </source>
</evidence>
<dbReference type="KEGG" id="tng:GSTEN00034410G001"/>
<gene>
    <name evidence="7" type="ORF">GSTENG00034410001</name>
</gene>
<dbReference type="SMART" id="SM00707">
    <property type="entry name" value="RPEL"/>
    <property type="match status" value="3"/>
</dbReference>
<proteinExistence type="inferred from homology"/>
<evidence type="ECO:0000256" key="5">
    <source>
        <dbReference type="RuleBase" id="RU301113"/>
    </source>
</evidence>
<dbReference type="Gene3D" id="6.10.150.10">
    <property type="match status" value="1"/>
</dbReference>
<keyword evidence="2 5" id="KW-0677">Repeat</keyword>
<evidence type="ECO:0000313" key="7">
    <source>
        <dbReference type="EMBL" id="CAG12212.1"/>
    </source>
</evidence>
<dbReference type="GO" id="GO:0045944">
    <property type="term" value="P:positive regulation of transcription by RNA polymerase II"/>
    <property type="evidence" value="ECO:0007669"/>
    <property type="project" value="TreeGrafter"/>
</dbReference>
<feature type="compositionally biased region" description="Basic residues" evidence="6">
    <location>
        <begin position="465"/>
        <end position="475"/>
    </location>
</feature>
<evidence type="ECO:0000256" key="3">
    <source>
        <dbReference type="ARBA" id="ARBA00023242"/>
    </source>
</evidence>
<feature type="compositionally biased region" description="Basic and acidic residues" evidence="6">
    <location>
        <begin position="276"/>
        <end position="290"/>
    </location>
</feature>
<dbReference type="Gene3D" id="6.10.140.2040">
    <property type="match status" value="1"/>
</dbReference>
<dbReference type="InterPro" id="IPR004018">
    <property type="entry name" value="RPEL_repeat"/>
</dbReference>
<keyword evidence="5" id="KW-0009">Actin-binding</keyword>
<name>Q4RHC0_TETNG</name>
<feature type="region of interest" description="Disordered" evidence="6">
    <location>
        <begin position="275"/>
        <end position="295"/>
    </location>
</feature>
<dbReference type="PROSITE" id="PS51073">
    <property type="entry name" value="RPEL"/>
    <property type="match status" value="2"/>
</dbReference>
<dbReference type="GO" id="GO:0004864">
    <property type="term" value="F:protein phosphatase inhibitor activity"/>
    <property type="evidence" value="ECO:0007669"/>
    <property type="project" value="UniProtKB-UniRule"/>
</dbReference>
<comment type="subcellular location">
    <subcellularLocation>
        <location evidence="1">Nucleus</location>
    </subcellularLocation>
</comment>
<sequence length="723" mass="78164">VLQLCLQQRRTREQLVEQGIMPSESLKAPATFHERIRSLERARTGSFLKHKLCSRPERSELVRMHILQETQAEPSLQATQMKLKRARLANNLNEKIAQRPGPLELVEKNILPVSSATEDVPSDNKAESLKPADVYIFNEDSSEALSPQQPANQQSASSTSTSTSSRETGENDAISASSRISPSTQRSPSPLSQSASDAVSLASPTEQLSSQKAPTPHPTATVTPCGSVLVKTLFFGKLDRDQSRGSKMPPDAPLWFHMLSTSVCLCVAQQSLSKLPNDKSRSKRSKEPKPRVKKLKYHQYIPPDRKQELSEVPMDSAYARLLQQQQQFLQLQILSQQQFNFQPSPAANVKYGCFNTNAARMHTHVFCSSVVLAAAAAPSHAQSQTNCKPDHLPAKLDEMKLPGSAGVDQTRAGGGSVRAGPPEPVRSQPAGGAAGAACRGWSPHPPGSTLSYHSSCHPAPQQQHHSTRPRQRRRSGPPPRPCTDATQHRSFPAAPQQPTALCPFQPDCFHAATKIPEARVEEQRPALLRGCGETDTDSAVSCSGEIHIDRCAGSMVVPDSQIFAGSLQGPNAASQQMDDLFDVLIKSGEISPFIRQDATCQERPLPVTASVTTLPINTVLSRPPPLVQVAQLPAASLGTGPALAELSSQSLLACSGSPVVTMEMDFNESPLPSSLNLHSAGMDNMDWLDLNLSAEGVSPLDMSAPVGVFSDLLDSQELQLNWD</sequence>
<dbReference type="GO" id="GO:0051145">
    <property type="term" value="P:smooth muscle cell differentiation"/>
    <property type="evidence" value="ECO:0007669"/>
    <property type="project" value="TreeGrafter"/>
</dbReference>
<evidence type="ECO:0000256" key="1">
    <source>
        <dbReference type="ARBA" id="ARBA00004123"/>
    </source>
</evidence>
<accession>Q4RHC0</accession>
<protein>
    <recommendedName>
        <fullName evidence="5">Phosphatase and actin regulator</fullName>
    </recommendedName>
</protein>
<comment type="subunit">
    <text evidence="5">Binds PPP1CA and actin.</text>
</comment>
<evidence type="ECO:0000256" key="2">
    <source>
        <dbReference type="ARBA" id="ARBA00022737"/>
    </source>
</evidence>
<comment type="caution">
    <text evidence="7">The sequence shown here is derived from an EMBL/GenBank/DDBJ whole genome shotgun (WGS) entry which is preliminary data.</text>
</comment>
<dbReference type="EMBL" id="CAAE01015050">
    <property type="protein sequence ID" value="CAG12212.1"/>
    <property type="molecule type" value="Genomic_DNA"/>
</dbReference>
<dbReference type="Pfam" id="PF02755">
    <property type="entry name" value="RPEL"/>
    <property type="match status" value="2"/>
</dbReference>
<feature type="repeat" description="RPEL" evidence="4">
    <location>
        <begin position="46"/>
        <end position="71"/>
    </location>
</feature>
<reference evidence="7" key="1">
    <citation type="journal article" date="2004" name="Nature">
        <title>Genome duplication in the teleost fish Tetraodon nigroviridis reveals the early vertebrate proto-karyotype.</title>
        <authorList>
            <person name="Jaillon O."/>
            <person name="Aury J.-M."/>
            <person name="Brunet F."/>
            <person name="Petit J.-L."/>
            <person name="Stange-Thomann N."/>
            <person name="Mauceli E."/>
            <person name="Bouneau L."/>
            <person name="Fischer C."/>
            <person name="Ozouf-Costaz C."/>
            <person name="Bernot A."/>
            <person name="Nicaud S."/>
            <person name="Jaffe D."/>
            <person name="Fisher S."/>
            <person name="Lutfalla G."/>
            <person name="Dossat C."/>
            <person name="Segurens B."/>
            <person name="Dasilva C."/>
            <person name="Salanoubat M."/>
            <person name="Levy M."/>
            <person name="Boudet N."/>
            <person name="Castellano S."/>
            <person name="Anthouard V."/>
            <person name="Jubin C."/>
            <person name="Castelli V."/>
            <person name="Katinka M."/>
            <person name="Vacherie B."/>
            <person name="Biemont C."/>
            <person name="Skalli Z."/>
            <person name="Cattolico L."/>
            <person name="Poulain J."/>
            <person name="De Berardinis V."/>
            <person name="Cruaud C."/>
            <person name="Duprat S."/>
            <person name="Brottier P."/>
            <person name="Coutanceau J.-P."/>
            <person name="Gouzy J."/>
            <person name="Parra G."/>
            <person name="Lardier G."/>
            <person name="Chapple C."/>
            <person name="McKernan K.J."/>
            <person name="McEwan P."/>
            <person name="Bosak S."/>
            <person name="Kellis M."/>
            <person name="Volff J.-N."/>
            <person name="Guigo R."/>
            <person name="Zody M.C."/>
            <person name="Mesirov J."/>
            <person name="Lindblad-Toh K."/>
            <person name="Birren B."/>
            <person name="Nusbaum C."/>
            <person name="Kahn D."/>
            <person name="Robinson-Rechavi M."/>
            <person name="Laudet V."/>
            <person name="Schachter V."/>
            <person name="Quetier F."/>
            <person name="Saurin W."/>
            <person name="Scarpelli C."/>
            <person name="Wincker P."/>
            <person name="Lander E.S."/>
            <person name="Weissenbach J."/>
            <person name="Roest Crollius H."/>
        </authorList>
    </citation>
    <scope>NUCLEOTIDE SEQUENCE [LARGE SCALE GENOMIC DNA]</scope>
</reference>
<feature type="non-terminal residue" evidence="7">
    <location>
        <position position="723"/>
    </location>
</feature>
<keyword evidence="3" id="KW-0539">Nucleus</keyword>
<dbReference type="OrthoDB" id="197676at2759"/>
<dbReference type="AlphaFoldDB" id="Q4RHC0"/>
<dbReference type="GO" id="GO:0003713">
    <property type="term" value="F:transcription coactivator activity"/>
    <property type="evidence" value="ECO:0007669"/>
    <property type="project" value="TreeGrafter"/>
</dbReference>
<reference evidence="7" key="2">
    <citation type="submission" date="2004-02" db="EMBL/GenBank/DDBJ databases">
        <authorList>
            <consortium name="Genoscope"/>
            <consortium name="Whitehead Institute Centre for Genome Research"/>
        </authorList>
    </citation>
    <scope>NUCLEOTIDE SEQUENCE</scope>
</reference>
<feature type="region of interest" description="Disordered" evidence="6">
    <location>
        <begin position="143"/>
        <end position="223"/>
    </location>
</feature>
<dbReference type="PANTHER" id="PTHR22793:SF5">
    <property type="entry name" value="MYOCARDIN-RELATED TRANSCRIPTION FACTOR B"/>
    <property type="match status" value="1"/>
</dbReference>